<evidence type="ECO:0000313" key="3">
    <source>
        <dbReference type="Proteomes" id="UP000002382"/>
    </source>
</evidence>
<evidence type="ECO:0000259" key="1">
    <source>
        <dbReference type="PROSITE" id="PS51154"/>
    </source>
</evidence>
<reference evidence="2 3" key="2">
    <citation type="journal article" date="2011" name="J. Bacteriol.">
        <title>Genome Sequence of Kosmotoga olearia Strain TBF 19.5.1, a Thermophilic Bacterium with a Wide Growth Temperature Range, Isolated from the Troll B Oil Platform in the North Sea.</title>
        <authorList>
            <person name="Swithers K.S."/>
            <person name="Dipippo J.L."/>
            <person name="Bruce D.C."/>
            <person name="Detter C."/>
            <person name="Tapia R."/>
            <person name="Han S."/>
            <person name="Goodwin L.A."/>
            <person name="Han J."/>
            <person name="Woyke T."/>
            <person name="Pitluck S."/>
            <person name="Pennacchio L."/>
            <person name="Nolan M."/>
            <person name="Mikhailova N."/>
            <person name="Land M.L."/>
            <person name="Nesbo C.L."/>
            <person name="Gogarten J.P."/>
            <person name="Noll K.M."/>
        </authorList>
    </citation>
    <scope>NUCLEOTIDE SEQUENCE [LARGE SCALE GENOMIC DNA]</scope>
    <source>
        <strain evidence="3">ATCC BAA-1733 / DSM 21960 / TBF 19.5.1</strain>
    </source>
</reference>
<proteinExistence type="predicted"/>
<dbReference type="PANTHER" id="PTHR11106">
    <property type="entry name" value="GANGLIOSIDE INDUCED DIFFERENTIATION ASSOCIATED PROTEIN 2-RELATED"/>
    <property type="match status" value="1"/>
</dbReference>
<dbReference type="Proteomes" id="UP000002382">
    <property type="component" value="Chromosome"/>
</dbReference>
<organism evidence="2 3">
    <name type="scientific">Kosmotoga olearia (strain ATCC BAA-1733 / DSM 21960 / TBF 19.5.1)</name>
    <dbReference type="NCBI Taxonomy" id="521045"/>
    <lineage>
        <taxon>Bacteria</taxon>
        <taxon>Thermotogati</taxon>
        <taxon>Thermotogota</taxon>
        <taxon>Thermotogae</taxon>
        <taxon>Kosmotogales</taxon>
        <taxon>Kosmotogaceae</taxon>
        <taxon>Kosmotoga</taxon>
    </lineage>
</organism>
<dbReference type="PROSITE" id="PS51154">
    <property type="entry name" value="MACRO"/>
    <property type="match status" value="1"/>
</dbReference>
<gene>
    <name evidence="2" type="ordered locus">Kole_0199</name>
</gene>
<reference evidence="2 3" key="1">
    <citation type="submission" date="2009-06" db="EMBL/GenBank/DDBJ databases">
        <title>Complete sequence of Thermotogales bacterium TBF 19.5.1.</title>
        <authorList>
            <consortium name="US DOE Joint Genome Institute"/>
            <person name="Lucas S."/>
            <person name="Copeland A."/>
            <person name="Lapidus A."/>
            <person name="Glavina del Rio T."/>
            <person name="Tice H."/>
            <person name="Bruce D."/>
            <person name="Goodwin L."/>
            <person name="Pitluck S."/>
            <person name="Chertkov O."/>
            <person name="Brettin T."/>
            <person name="Detter J.C."/>
            <person name="Han C."/>
            <person name="Schmutz J."/>
            <person name="Larimer F."/>
            <person name="Land M."/>
            <person name="Hauser L."/>
            <person name="Kyrpides N."/>
            <person name="Ovchinnikova G."/>
            <person name="Noll K."/>
        </authorList>
    </citation>
    <scope>NUCLEOTIDE SEQUENCE [LARGE SCALE GENOMIC DNA]</scope>
    <source>
        <strain evidence="3">ATCC BAA-1733 / DSM 21960 / TBF 19.5.1</strain>
    </source>
</reference>
<sequence>MVKSIVLEDGKIIQIVQGDITKEEVDAIVNAANGYLRHGGGVAGAILRAGGKIIQEESDRIIRKNGPLEVSEVAVTGAGSLHPKYIIHVHGPRYGQENVEELLYESFLNAFKTAGKLGVKTLSVPAVSSGIFGVPKDLCARCFFRAVEYYFENYKDTPLSLIRVCNIDRATTEVFEKVSEEFFKLQR</sequence>
<accession>C5CIT5</accession>
<evidence type="ECO:0000313" key="2">
    <source>
        <dbReference type="EMBL" id="ACR78924.1"/>
    </source>
</evidence>
<dbReference type="SMART" id="SM00506">
    <property type="entry name" value="A1pp"/>
    <property type="match status" value="1"/>
</dbReference>
<dbReference type="eggNOG" id="COG2110">
    <property type="taxonomic scope" value="Bacteria"/>
</dbReference>
<protein>
    <submittedName>
        <fullName evidence="2">Appr-1-p processing domain protein</fullName>
    </submittedName>
</protein>
<dbReference type="PANTHER" id="PTHR11106:SF111">
    <property type="entry name" value="MACRO DOMAIN-CONTAINING PROTEIN"/>
    <property type="match status" value="1"/>
</dbReference>
<dbReference type="InterPro" id="IPR002589">
    <property type="entry name" value="Macro_dom"/>
</dbReference>
<name>C5CIT5_KOSOT</name>
<dbReference type="EMBL" id="CP001634">
    <property type="protein sequence ID" value="ACR78924.1"/>
    <property type="molecule type" value="Genomic_DNA"/>
</dbReference>
<dbReference type="CDD" id="cd02907">
    <property type="entry name" value="Macro_Af1521_BAL-like"/>
    <property type="match status" value="1"/>
</dbReference>
<feature type="domain" description="Macro" evidence="1">
    <location>
        <begin position="1"/>
        <end position="183"/>
    </location>
</feature>
<dbReference type="Pfam" id="PF01661">
    <property type="entry name" value="Macro"/>
    <property type="match status" value="1"/>
</dbReference>
<dbReference type="Gene3D" id="3.40.220.10">
    <property type="entry name" value="Leucine Aminopeptidase, subunit E, domain 1"/>
    <property type="match status" value="1"/>
</dbReference>
<dbReference type="RefSeq" id="WP_012744711.1">
    <property type="nucleotide sequence ID" value="NC_012785.1"/>
</dbReference>
<dbReference type="AlphaFoldDB" id="C5CIT5"/>
<dbReference type="KEGG" id="kol:Kole_0199"/>
<dbReference type="InterPro" id="IPR043472">
    <property type="entry name" value="Macro_dom-like"/>
</dbReference>
<keyword evidence="3" id="KW-1185">Reference proteome</keyword>
<dbReference type="HOGENOM" id="CLU_046550_7_0_0"/>
<dbReference type="SUPFAM" id="SSF52949">
    <property type="entry name" value="Macro domain-like"/>
    <property type="match status" value="1"/>
</dbReference>